<accession>A0A915F0F0</accession>
<evidence type="ECO:0000313" key="2">
    <source>
        <dbReference type="WBParaSite" id="maker-E.canG7_contigs_8037-snap-gene-0.28-mRNA-1"/>
    </source>
</evidence>
<organism evidence="1 2">
    <name type="scientific">Echinococcus canadensis</name>
    <dbReference type="NCBI Taxonomy" id="519352"/>
    <lineage>
        <taxon>Eukaryota</taxon>
        <taxon>Metazoa</taxon>
        <taxon>Spiralia</taxon>
        <taxon>Lophotrochozoa</taxon>
        <taxon>Platyhelminthes</taxon>
        <taxon>Cestoda</taxon>
        <taxon>Eucestoda</taxon>
        <taxon>Cyclophyllidea</taxon>
        <taxon>Taeniidae</taxon>
        <taxon>Echinococcus</taxon>
        <taxon>Echinococcus canadensis group</taxon>
    </lineage>
</organism>
<sequence length="154" mass="16680">MAHSSKCIQHNLYARAYILELSPEGVIAISTGELRHLIPISYRLEAHLPLIHLTVNAKACAAVGKDLDPLEAVKSIAQQSVTGGFVEPLHHQLKAAIMGVDAVPPLLHSSYNSSSTVQDWRDKYSNNNHDSAKDPVTIGASSAFVDSSIRTRCL</sequence>
<evidence type="ECO:0000313" key="1">
    <source>
        <dbReference type="Proteomes" id="UP000887562"/>
    </source>
</evidence>
<dbReference type="WBParaSite" id="maker-E.canG7_contigs_8037-snap-gene-0.28-mRNA-1">
    <property type="protein sequence ID" value="maker-E.canG7_contigs_8037-snap-gene-0.28-mRNA-1"/>
    <property type="gene ID" value="EcG7_01128"/>
</dbReference>
<name>A0A915F0F0_9CEST</name>
<keyword evidence="1" id="KW-1185">Reference proteome</keyword>
<reference evidence="2" key="1">
    <citation type="submission" date="2022-11" db="UniProtKB">
        <authorList>
            <consortium name="WormBaseParasite"/>
        </authorList>
    </citation>
    <scope>IDENTIFICATION</scope>
</reference>
<dbReference type="Proteomes" id="UP000887562">
    <property type="component" value="Unplaced"/>
</dbReference>
<dbReference type="AlphaFoldDB" id="A0A915F0F0"/>
<proteinExistence type="predicted"/>
<protein>
    <submittedName>
        <fullName evidence="2">Uncharacterized protein</fullName>
    </submittedName>
</protein>